<dbReference type="PANTHER" id="PTHR43798">
    <property type="entry name" value="MONOACYLGLYCEROL LIPASE"/>
    <property type="match status" value="1"/>
</dbReference>
<evidence type="ECO:0000313" key="5">
    <source>
        <dbReference type="Proteomes" id="UP000447873"/>
    </source>
</evidence>
<dbReference type="Proteomes" id="UP000447873">
    <property type="component" value="Unassembled WGS sequence"/>
</dbReference>
<accession>A0A8H3Z8F6</accession>
<dbReference type="Proteomes" id="UP000490939">
    <property type="component" value="Unassembled WGS sequence"/>
</dbReference>
<dbReference type="GO" id="GO:0016020">
    <property type="term" value="C:membrane"/>
    <property type="evidence" value="ECO:0007669"/>
    <property type="project" value="TreeGrafter"/>
</dbReference>
<dbReference type="EMBL" id="WNWR01000188">
    <property type="protein sequence ID" value="KAE9989409.1"/>
    <property type="molecule type" value="Genomic_DNA"/>
</dbReference>
<dbReference type="PANTHER" id="PTHR43798:SF33">
    <property type="entry name" value="HYDROLASE, PUTATIVE (AFU_ORTHOLOGUE AFUA_2G14860)-RELATED"/>
    <property type="match status" value="1"/>
</dbReference>
<comment type="caution">
    <text evidence="4">The sequence shown here is derived from an EMBL/GenBank/DDBJ whole genome shotgun (WGS) entry which is preliminary data.</text>
</comment>
<gene>
    <name evidence="4" type="ORF">EG327_002717</name>
    <name evidence="3" type="ORF">EG328_003530</name>
</gene>
<feature type="compositionally biased region" description="Low complexity" evidence="1">
    <location>
        <begin position="12"/>
        <end position="24"/>
    </location>
</feature>
<dbReference type="InterPro" id="IPR029058">
    <property type="entry name" value="AB_hydrolase_fold"/>
</dbReference>
<name>A0A8H3Z8F6_VENIN</name>
<protein>
    <recommendedName>
        <fullName evidence="2">AB hydrolase-1 domain-containing protein</fullName>
    </recommendedName>
</protein>
<proteinExistence type="predicted"/>
<evidence type="ECO:0000313" key="3">
    <source>
        <dbReference type="EMBL" id="KAE9974927.1"/>
    </source>
</evidence>
<evidence type="ECO:0000256" key="1">
    <source>
        <dbReference type="SAM" id="MobiDB-lite"/>
    </source>
</evidence>
<dbReference type="InterPro" id="IPR000073">
    <property type="entry name" value="AB_hydrolase_1"/>
</dbReference>
<dbReference type="Pfam" id="PF00561">
    <property type="entry name" value="Abhydrolase_1"/>
    <property type="match status" value="1"/>
</dbReference>
<dbReference type="InterPro" id="IPR050266">
    <property type="entry name" value="AB_hydrolase_sf"/>
</dbReference>
<dbReference type="AlphaFoldDB" id="A0A8H3Z8F6"/>
<dbReference type="EMBL" id="WNWS01000206">
    <property type="protein sequence ID" value="KAE9974927.1"/>
    <property type="molecule type" value="Genomic_DNA"/>
</dbReference>
<evidence type="ECO:0000313" key="4">
    <source>
        <dbReference type="EMBL" id="KAE9989409.1"/>
    </source>
</evidence>
<sequence>MTSPKPIELSYTTHPPTLTTTTTTSTTPTPILFLHGLETSSLEYKKVLPFLPLSHPLYLIDLPGHSTSIQTPFTLKTAIASLAHLITTKTPHGKAHIVGLSLGGFVALKLAQEHPSLIASVFSTGCAPMTGFRHWFMARPWLLATLQIGVNRWLPISEAMFWAPIGCPPFPQLRQVMRENSSCELLVAGYSACASVTLEDLAGISGVRVAIIAGAKRDDVEGTREAGKALRRGEEACRAFVVREAVHLWDLQFPELFADGVMAWVEGREMPGEFEELE</sequence>
<keyword evidence="6" id="KW-1185">Reference proteome</keyword>
<dbReference type="Gene3D" id="3.40.50.1820">
    <property type="entry name" value="alpha/beta hydrolase"/>
    <property type="match status" value="1"/>
</dbReference>
<feature type="region of interest" description="Disordered" evidence="1">
    <location>
        <begin position="1"/>
        <end position="24"/>
    </location>
</feature>
<dbReference type="SUPFAM" id="SSF53474">
    <property type="entry name" value="alpha/beta-Hydrolases"/>
    <property type="match status" value="1"/>
</dbReference>
<feature type="domain" description="AB hydrolase-1" evidence="2">
    <location>
        <begin position="30"/>
        <end position="137"/>
    </location>
</feature>
<evidence type="ECO:0000313" key="6">
    <source>
        <dbReference type="Proteomes" id="UP000490939"/>
    </source>
</evidence>
<evidence type="ECO:0000259" key="2">
    <source>
        <dbReference type="Pfam" id="PF00561"/>
    </source>
</evidence>
<organism evidence="4 6">
    <name type="scientific">Venturia inaequalis</name>
    <name type="common">Apple scab fungus</name>
    <dbReference type="NCBI Taxonomy" id="5025"/>
    <lineage>
        <taxon>Eukaryota</taxon>
        <taxon>Fungi</taxon>
        <taxon>Dikarya</taxon>
        <taxon>Ascomycota</taxon>
        <taxon>Pezizomycotina</taxon>
        <taxon>Dothideomycetes</taxon>
        <taxon>Pleosporomycetidae</taxon>
        <taxon>Venturiales</taxon>
        <taxon>Venturiaceae</taxon>
        <taxon>Venturia</taxon>
    </lineage>
</organism>
<reference evidence="4 6" key="1">
    <citation type="submission" date="2019-07" db="EMBL/GenBank/DDBJ databases">
        <title>Venturia inaequalis Genome Resource.</title>
        <authorList>
            <person name="Lichtner F.J."/>
        </authorList>
    </citation>
    <scope>NUCLEOTIDE SEQUENCE [LARGE SCALE GENOMIC DNA]</scope>
    <source>
        <strain evidence="3 5">120213</strain>
        <strain evidence="4 6">DMI_063113</strain>
    </source>
</reference>